<dbReference type="GO" id="GO:0016301">
    <property type="term" value="F:kinase activity"/>
    <property type="evidence" value="ECO:0007669"/>
    <property type="project" value="UniProtKB-KW"/>
</dbReference>
<keyword evidence="8" id="KW-1185">Reference proteome</keyword>
<comment type="caution">
    <text evidence="7">The sequence shown here is derived from an EMBL/GenBank/DDBJ whole genome shotgun (WGS) entry which is preliminary data.</text>
</comment>
<name>A0ABR2LIG3_9ASPA</name>
<comment type="similarity">
    <text evidence="1">Belongs to the methylthioribose kinase family.</text>
</comment>
<organism evidence="7 8">
    <name type="scientific">Platanthera guangdongensis</name>
    <dbReference type="NCBI Taxonomy" id="2320717"/>
    <lineage>
        <taxon>Eukaryota</taxon>
        <taxon>Viridiplantae</taxon>
        <taxon>Streptophyta</taxon>
        <taxon>Embryophyta</taxon>
        <taxon>Tracheophyta</taxon>
        <taxon>Spermatophyta</taxon>
        <taxon>Magnoliopsida</taxon>
        <taxon>Liliopsida</taxon>
        <taxon>Asparagales</taxon>
        <taxon>Orchidaceae</taxon>
        <taxon>Orchidoideae</taxon>
        <taxon>Orchideae</taxon>
        <taxon>Orchidinae</taxon>
        <taxon>Platanthera</taxon>
    </lineage>
</organism>
<accession>A0ABR2LIG3</accession>
<evidence type="ECO:0000256" key="4">
    <source>
        <dbReference type="ARBA" id="ARBA00022777"/>
    </source>
</evidence>
<dbReference type="EMBL" id="JBBWWR010000019">
    <property type="protein sequence ID" value="KAK8941673.1"/>
    <property type="molecule type" value="Genomic_DNA"/>
</dbReference>
<keyword evidence="4 7" id="KW-0418">Kinase</keyword>
<evidence type="ECO:0000313" key="8">
    <source>
        <dbReference type="Proteomes" id="UP001412067"/>
    </source>
</evidence>
<dbReference type="Proteomes" id="UP001412067">
    <property type="component" value="Unassembled WGS sequence"/>
</dbReference>
<dbReference type="InterPro" id="IPR011009">
    <property type="entry name" value="Kinase-like_dom_sf"/>
</dbReference>
<reference evidence="7 8" key="1">
    <citation type="journal article" date="2022" name="Nat. Plants">
        <title>Genomes of leafy and leafless Platanthera orchids illuminate the evolution of mycoheterotrophy.</title>
        <authorList>
            <person name="Li M.H."/>
            <person name="Liu K.W."/>
            <person name="Li Z."/>
            <person name="Lu H.C."/>
            <person name="Ye Q.L."/>
            <person name="Zhang D."/>
            <person name="Wang J.Y."/>
            <person name="Li Y.F."/>
            <person name="Zhong Z.M."/>
            <person name="Liu X."/>
            <person name="Yu X."/>
            <person name="Liu D.K."/>
            <person name="Tu X.D."/>
            <person name="Liu B."/>
            <person name="Hao Y."/>
            <person name="Liao X.Y."/>
            <person name="Jiang Y.T."/>
            <person name="Sun W.H."/>
            <person name="Chen J."/>
            <person name="Chen Y.Q."/>
            <person name="Ai Y."/>
            <person name="Zhai J.W."/>
            <person name="Wu S.S."/>
            <person name="Zhou Z."/>
            <person name="Hsiao Y.Y."/>
            <person name="Wu W.L."/>
            <person name="Chen Y.Y."/>
            <person name="Lin Y.F."/>
            <person name="Hsu J.L."/>
            <person name="Li C.Y."/>
            <person name="Wang Z.W."/>
            <person name="Zhao X."/>
            <person name="Zhong W.Y."/>
            <person name="Ma X.K."/>
            <person name="Ma L."/>
            <person name="Huang J."/>
            <person name="Chen G.Z."/>
            <person name="Huang M.Z."/>
            <person name="Huang L."/>
            <person name="Peng D.H."/>
            <person name="Luo Y.B."/>
            <person name="Zou S.Q."/>
            <person name="Chen S.P."/>
            <person name="Lan S."/>
            <person name="Tsai W.C."/>
            <person name="Van de Peer Y."/>
            <person name="Liu Z.J."/>
        </authorList>
    </citation>
    <scope>NUCLEOTIDE SEQUENCE [LARGE SCALE GENOMIC DNA]</scope>
    <source>
        <strain evidence="7">Lor288</strain>
    </source>
</reference>
<evidence type="ECO:0000256" key="6">
    <source>
        <dbReference type="SAM" id="MobiDB-lite"/>
    </source>
</evidence>
<feature type="region of interest" description="Disordered" evidence="6">
    <location>
        <begin position="1"/>
        <end position="30"/>
    </location>
</feature>
<evidence type="ECO:0000256" key="5">
    <source>
        <dbReference type="ARBA" id="ARBA00022840"/>
    </source>
</evidence>
<dbReference type="Gene3D" id="3.90.1200.10">
    <property type="match status" value="1"/>
</dbReference>
<feature type="region of interest" description="Disordered" evidence="6">
    <location>
        <begin position="279"/>
        <end position="309"/>
    </location>
</feature>
<dbReference type="PANTHER" id="PTHR34273">
    <property type="entry name" value="METHYLTHIORIBOSE KINASE"/>
    <property type="match status" value="1"/>
</dbReference>
<dbReference type="SUPFAM" id="SSF56112">
    <property type="entry name" value="Protein kinase-like (PK-like)"/>
    <property type="match status" value="1"/>
</dbReference>
<sequence length="449" mass="50757">MEVTGVKAASAVSGTSTKEWERAGSTCPPRADPSVVRSLLFAIGERLGCDQTTRRAHHDRTVGKPSTVVGQPGGGGGRLVAMRQPGRWLSGLRPGGLWPIKNEYGNVEWAYGAAAKPYVNWAGSMAASLETGVTWNIFIWSWIDTKLLQYTPASAFANYCGNVELCRLTEQVVFSNPYKVSQYNHWNSPYLDHDAEIVREDDILKHEVDGLKSMFRKRSQALIHGDMHTGSIMIGYPRNHVEVAGEEAASARSCNRRIPRIAGPTQPLIGPISYCRFRRRRSPRNRRPSPENNRPKPMVAGSHRRRTLDRENAAAHPCRLRISKIAGEELSPDRVSKKPCRSRQRRSRLCVILPPPDPKDRRTYLHKSFIVIEEESLLGEEGDVDASFYQRFKKVIKFLYEDDEESLSVDIVSWRIDVISQISTQINSFGCRMFVMRYMETVLKKSENK</sequence>
<proteinExistence type="inferred from homology"/>
<evidence type="ECO:0000256" key="3">
    <source>
        <dbReference type="ARBA" id="ARBA00022741"/>
    </source>
</evidence>
<keyword evidence="3" id="KW-0547">Nucleotide-binding</keyword>
<protein>
    <submittedName>
        <fullName evidence="7">Methylthioribose kinase</fullName>
    </submittedName>
</protein>
<feature type="region of interest" description="Disordered" evidence="6">
    <location>
        <begin position="53"/>
        <end position="76"/>
    </location>
</feature>
<evidence type="ECO:0000256" key="2">
    <source>
        <dbReference type="ARBA" id="ARBA00022679"/>
    </source>
</evidence>
<keyword evidence="2" id="KW-0808">Transferase</keyword>
<dbReference type="PANTHER" id="PTHR34273:SF2">
    <property type="entry name" value="METHYLTHIORIBOSE KINASE"/>
    <property type="match status" value="1"/>
</dbReference>
<evidence type="ECO:0000313" key="7">
    <source>
        <dbReference type="EMBL" id="KAK8941673.1"/>
    </source>
</evidence>
<gene>
    <name evidence="7" type="primary">MTK</name>
    <name evidence="7" type="ORF">KSP40_PGU002270</name>
</gene>
<evidence type="ECO:0000256" key="1">
    <source>
        <dbReference type="ARBA" id="ARBA00010165"/>
    </source>
</evidence>
<keyword evidence="5" id="KW-0067">ATP-binding</keyword>